<feature type="non-terminal residue" evidence="1">
    <location>
        <position position="1"/>
    </location>
</feature>
<organism evidence="1 2">
    <name type="scientific">Gigaspora margarita</name>
    <dbReference type="NCBI Taxonomy" id="4874"/>
    <lineage>
        <taxon>Eukaryota</taxon>
        <taxon>Fungi</taxon>
        <taxon>Fungi incertae sedis</taxon>
        <taxon>Mucoromycota</taxon>
        <taxon>Glomeromycotina</taxon>
        <taxon>Glomeromycetes</taxon>
        <taxon>Diversisporales</taxon>
        <taxon>Gigasporaceae</taxon>
        <taxon>Gigaspora</taxon>
    </lineage>
</organism>
<keyword evidence="2" id="KW-1185">Reference proteome</keyword>
<protein>
    <submittedName>
        <fullName evidence="1">14339_t:CDS:1</fullName>
    </submittedName>
</protein>
<gene>
    <name evidence="1" type="ORF">GMARGA_LOCUS36891</name>
</gene>
<proteinExistence type="predicted"/>
<dbReference type="Proteomes" id="UP000789901">
    <property type="component" value="Unassembled WGS sequence"/>
</dbReference>
<reference evidence="1 2" key="1">
    <citation type="submission" date="2021-06" db="EMBL/GenBank/DDBJ databases">
        <authorList>
            <person name="Kallberg Y."/>
            <person name="Tangrot J."/>
            <person name="Rosling A."/>
        </authorList>
    </citation>
    <scope>NUCLEOTIDE SEQUENCE [LARGE SCALE GENOMIC DNA]</scope>
    <source>
        <strain evidence="1 2">120-4 pot B 10/14</strain>
    </source>
</reference>
<accession>A0ABN7WZU6</accession>
<evidence type="ECO:0000313" key="2">
    <source>
        <dbReference type="Proteomes" id="UP000789901"/>
    </source>
</evidence>
<comment type="caution">
    <text evidence="1">The sequence shown here is derived from an EMBL/GenBank/DDBJ whole genome shotgun (WGS) entry which is preliminary data.</text>
</comment>
<evidence type="ECO:0000313" key="1">
    <source>
        <dbReference type="EMBL" id="CAG8844075.1"/>
    </source>
</evidence>
<name>A0ABN7WZU6_GIGMA</name>
<dbReference type="EMBL" id="CAJVQB010074556">
    <property type="protein sequence ID" value="CAG8844075.1"/>
    <property type="molecule type" value="Genomic_DNA"/>
</dbReference>
<sequence>TFYKKLEKRKRQTMPNTHIINLKQQNKTISKKPLRKNTLFTSNLFSELKEDEHFKFIYKLKKDGSIQASVQNYTDTTLYTNSITSDALPPIQELFNYEIEYADTTLHMNPITLDTLPSIQELFNYEVEYADTILHTNPITSDALPPIQELFNYEI</sequence>